<accession>A0A0N8SW55</accession>
<dbReference type="AntiFam" id="ANF00178">
    <property type="entry name" value="Shadow ORF (opposite dhbF)"/>
</dbReference>
<dbReference type="EMBL" id="LJRI01001320">
    <property type="protein sequence ID" value="KPY65048.1"/>
    <property type="molecule type" value="Genomic_DNA"/>
</dbReference>
<comment type="caution">
    <text evidence="1">The sequence shown here is derived from an EMBL/GenBank/DDBJ whole genome shotgun (WGS) entry which is preliminary data.</text>
</comment>
<proteinExistence type="predicted"/>
<dbReference type="Proteomes" id="UP000050384">
    <property type="component" value="Unassembled WGS sequence"/>
</dbReference>
<organism evidence="1 2">
    <name type="scientific">Pseudomonas syringae pv. spinaceae</name>
    <dbReference type="NCBI Taxonomy" id="264459"/>
    <lineage>
        <taxon>Bacteria</taxon>
        <taxon>Pseudomonadati</taxon>
        <taxon>Pseudomonadota</taxon>
        <taxon>Gammaproteobacteria</taxon>
        <taxon>Pseudomonadales</taxon>
        <taxon>Pseudomonadaceae</taxon>
        <taxon>Pseudomonas</taxon>
        <taxon>Pseudomonas syringae</taxon>
    </lineage>
</organism>
<sequence>MAEVGGDGRDQCHAHLGGQLQLLKHATHVTGQRALADHYAFGLAGGAGGMNHVGRRIGWQLDIGTAGRQALPQRRRPGQTLTTRNVQRCFTPVAFGTQQHLGLGIAQHLLQARIRGFDVQRHVHATGLEDRQHRRQPVQRALHQYRDRLAFADTQSDQVMSQLIGRLIQLACAQGTIQTAGGQRIGLAFDLLVPELQHLRRGLTNFARQLDRQRAKAEQWHIRCIEQGLEQVEQFGDEALDGRTPIQVAGVGHVTVDQRAVVGNVQRQIKMRTLLFKRVFADLQPRQLEGGFLLEDHVLVELGLKQRVMPQAALWREVIDQLLEWHVLMRLRAERGVANLRQQIEVTQALIYLAAQHLSVDEEADQPFGFRPTTVGIGHADADIALPGLARQKQRKTGQHQHEQAHALGAGEGIELLRQLSAEIEAQVLALKALRDQAREVLRGVQQRLLVAQLAAPVLQLALALARLQPAVLPDGVVGVLQRQRRQTRFATFDIRLIAVDKLLNHHVHRPAVGDDVVHVHHQHMLVAGEAEQVRTQQRACAQVERLAGERGHLQRQFSVTQFAIGQNRQVNAVQRDALVVQQHLQRLIAIGLEHCAQYFVAFDQVIERAAQGRLVQRALQTQAGGHLVGIAQRVELPEEQQALLGK</sequence>
<name>A0A0N8SW55_PSESX</name>
<evidence type="ECO:0000313" key="1">
    <source>
        <dbReference type="EMBL" id="KPY65048.1"/>
    </source>
</evidence>
<evidence type="ECO:0000313" key="2">
    <source>
        <dbReference type="Proteomes" id="UP000050384"/>
    </source>
</evidence>
<dbReference type="AlphaFoldDB" id="A0A0N8SW55"/>
<gene>
    <name evidence="1" type="ORF">ALO94_200123</name>
</gene>
<reference evidence="1 2" key="1">
    <citation type="submission" date="2015-09" db="EMBL/GenBank/DDBJ databases">
        <title>Genome announcement of multiple Pseudomonas syringae strains.</title>
        <authorList>
            <person name="Thakur S."/>
            <person name="Wang P.W."/>
            <person name="Gong Y."/>
            <person name="Weir B.S."/>
            <person name="Guttman D.S."/>
        </authorList>
    </citation>
    <scope>NUCLEOTIDE SEQUENCE [LARGE SCALE GENOMIC DNA]</scope>
    <source>
        <strain evidence="1 2">ICMP16929</strain>
    </source>
</reference>
<protein>
    <submittedName>
        <fullName evidence="1">Uncharacterized protein</fullName>
    </submittedName>
</protein>